<dbReference type="EMBL" id="BARU01033151">
    <property type="protein sequence ID" value="GAH64165.1"/>
    <property type="molecule type" value="Genomic_DNA"/>
</dbReference>
<organism evidence="1">
    <name type="scientific">marine sediment metagenome</name>
    <dbReference type="NCBI Taxonomy" id="412755"/>
    <lineage>
        <taxon>unclassified sequences</taxon>
        <taxon>metagenomes</taxon>
        <taxon>ecological metagenomes</taxon>
    </lineage>
</organism>
<evidence type="ECO:0000313" key="1">
    <source>
        <dbReference type="EMBL" id="GAH64165.1"/>
    </source>
</evidence>
<comment type="caution">
    <text evidence="1">The sequence shown here is derived from an EMBL/GenBank/DDBJ whole genome shotgun (WGS) entry which is preliminary data.</text>
</comment>
<protein>
    <submittedName>
        <fullName evidence="1">Uncharacterized protein</fullName>
    </submittedName>
</protein>
<reference evidence="1" key="1">
    <citation type="journal article" date="2014" name="Front. Microbiol.">
        <title>High frequency of phylogenetically diverse reductive dehalogenase-homologous genes in deep subseafloor sedimentary metagenomes.</title>
        <authorList>
            <person name="Kawai M."/>
            <person name="Futagami T."/>
            <person name="Toyoda A."/>
            <person name="Takaki Y."/>
            <person name="Nishi S."/>
            <person name="Hori S."/>
            <person name="Arai W."/>
            <person name="Tsubouchi T."/>
            <person name="Morono Y."/>
            <person name="Uchiyama I."/>
            <person name="Ito T."/>
            <person name="Fujiyama A."/>
            <person name="Inagaki F."/>
            <person name="Takami H."/>
        </authorList>
    </citation>
    <scope>NUCLEOTIDE SEQUENCE</scope>
    <source>
        <strain evidence="1">Expedition CK06-06</strain>
    </source>
</reference>
<accession>X1I4D8</accession>
<name>X1I4D8_9ZZZZ</name>
<proteinExistence type="predicted"/>
<dbReference type="AlphaFoldDB" id="X1I4D8"/>
<sequence>MTVHVLPIWVRNLYDCLEVNTTSNTGKYRELSPFMLPAPPAKNLENLWQFSKVYLEHLVDDVIQPVWFQWRDNGWVDKRAHRYPMGKGRKPEFSYWNGGGEVVAFVLIDKEGNKRYIMYFGNDLRVENYW</sequence>
<gene>
    <name evidence="1" type="ORF">S03H2_52196</name>
</gene>